<evidence type="ECO:0000313" key="5">
    <source>
        <dbReference type="EMBL" id="VUZ51433.1"/>
    </source>
</evidence>
<keyword evidence="6" id="KW-1185">Reference proteome</keyword>
<evidence type="ECO:0000259" key="3">
    <source>
        <dbReference type="PROSITE" id="PS50238"/>
    </source>
</evidence>
<dbReference type="PANTHER" id="PTHR45876">
    <property type="entry name" value="FI04035P"/>
    <property type="match status" value="1"/>
</dbReference>
<gene>
    <name evidence="5" type="ORF">WMSIL1_LOCUS10076</name>
</gene>
<proteinExistence type="predicted"/>
<dbReference type="SMART" id="SM00139">
    <property type="entry name" value="MyTH4"/>
    <property type="match status" value="1"/>
</dbReference>
<dbReference type="PROSITE" id="PS50238">
    <property type="entry name" value="RHOGAP"/>
    <property type="match status" value="1"/>
</dbReference>
<evidence type="ECO:0000313" key="6">
    <source>
        <dbReference type="Proteomes" id="UP000321570"/>
    </source>
</evidence>
<feature type="compositionally biased region" description="Polar residues" evidence="1">
    <location>
        <begin position="129"/>
        <end position="141"/>
    </location>
</feature>
<feature type="domain" description="WW" evidence="2">
    <location>
        <begin position="57"/>
        <end position="84"/>
    </location>
</feature>
<feature type="region of interest" description="Disordered" evidence="1">
    <location>
        <begin position="127"/>
        <end position="229"/>
    </location>
</feature>
<protein>
    <recommendedName>
        <fullName evidence="7">Rho-GAP domain-containing protein</fullName>
    </recommendedName>
</protein>
<dbReference type="InterPro" id="IPR001202">
    <property type="entry name" value="WW_dom"/>
</dbReference>
<feature type="region of interest" description="Disordered" evidence="1">
    <location>
        <begin position="466"/>
        <end position="501"/>
    </location>
</feature>
<evidence type="ECO:0000259" key="2">
    <source>
        <dbReference type="PROSITE" id="PS50020"/>
    </source>
</evidence>
<feature type="compositionally biased region" description="Polar residues" evidence="1">
    <location>
        <begin position="272"/>
        <end position="298"/>
    </location>
</feature>
<dbReference type="Gene3D" id="2.20.70.10">
    <property type="match status" value="1"/>
</dbReference>
<accession>A0A564YXI4</accession>
<dbReference type="GO" id="GO:0005856">
    <property type="term" value="C:cytoskeleton"/>
    <property type="evidence" value="ECO:0007669"/>
    <property type="project" value="InterPro"/>
</dbReference>
<feature type="domain" description="MyTH4" evidence="4">
    <location>
        <begin position="839"/>
        <end position="994"/>
    </location>
</feature>
<dbReference type="PROSITE" id="PS51016">
    <property type="entry name" value="MYTH4"/>
    <property type="match status" value="1"/>
</dbReference>
<feature type="compositionally biased region" description="Gly residues" evidence="1">
    <location>
        <begin position="196"/>
        <end position="212"/>
    </location>
</feature>
<dbReference type="InterPro" id="IPR000198">
    <property type="entry name" value="RhoGAP_dom"/>
</dbReference>
<organism evidence="5 6">
    <name type="scientific">Hymenolepis diminuta</name>
    <name type="common">Rat tapeworm</name>
    <dbReference type="NCBI Taxonomy" id="6216"/>
    <lineage>
        <taxon>Eukaryota</taxon>
        <taxon>Metazoa</taxon>
        <taxon>Spiralia</taxon>
        <taxon>Lophotrochozoa</taxon>
        <taxon>Platyhelminthes</taxon>
        <taxon>Cestoda</taxon>
        <taxon>Eucestoda</taxon>
        <taxon>Cyclophyllidea</taxon>
        <taxon>Hymenolepididae</taxon>
        <taxon>Hymenolepis</taxon>
    </lineage>
</organism>
<dbReference type="SMART" id="SM00324">
    <property type="entry name" value="RhoGAP"/>
    <property type="match status" value="1"/>
</dbReference>
<evidence type="ECO:0008006" key="7">
    <source>
        <dbReference type="Google" id="ProtNLM"/>
    </source>
</evidence>
<dbReference type="PROSITE" id="PS50020">
    <property type="entry name" value="WW_DOMAIN_2"/>
    <property type="match status" value="1"/>
</dbReference>
<feature type="compositionally biased region" description="Polar residues" evidence="1">
    <location>
        <begin position="466"/>
        <end position="492"/>
    </location>
</feature>
<dbReference type="Pfam" id="PF00784">
    <property type="entry name" value="MyTH4"/>
    <property type="match status" value="1"/>
</dbReference>
<dbReference type="Proteomes" id="UP000321570">
    <property type="component" value="Unassembled WGS sequence"/>
</dbReference>
<dbReference type="Gene3D" id="1.10.555.10">
    <property type="entry name" value="Rho GTPase activation protein"/>
    <property type="match status" value="1"/>
</dbReference>
<dbReference type="GO" id="GO:0005737">
    <property type="term" value="C:cytoplasm"/>
    <property type="evidence" value="ECO:0007669"/>
    <property type="project" value="TreeGrafter"/>
</dbReference>
<dbReference type="GO" id="GO:0005096">
    <property type="term" value="F:GTPase activator activity"/>
    <property type="evidence" value="ECO:0007669"/>
    <property type="project" value="TreeGrafter"/>
</dbReference>
<dbReference type="Pfam" id="PF00620">
    <property type="entry name" value="RhoGAP"/>
    <property type="match status" value="1"/>
</dbReference>
<evidence type="ECO:0000256" key="1">
    <source>
        <dbReference type="SAM" id="MobiDB-lite"/>
    </source>
</evidence>
<feature type="region of interest" description="Disordered" evidence="1">
    <location>
        <begin position="424"/>
        <end position="450"/>
    </location>
</feature>
<dbReference type="InterPro" id="IPR038185">
    <property type="entry name" value="MyTH4_dom_sf"/>
</dbReference>
<dbReference type="GO" id="GO:0007165">
    <property type="term" value="P:signal transduction"/>
    <property type="evidence" value="ECO:0007669"/>
    <property type="project" value="InterPro"/>
</dbReference>
<dbReference type="EMBL" id="CABIJS010000443">
    <property type="protein sequence ID" value="VUZ51433.1"/>
    <property type="molecule type" value="Genomic_DNA"/>
</dbReference>
<feature type="region of interest" description="Disordered" evidence="1">
    <location>
        <begin position="250"/>
        <end position="333"/>
    </location>
</feature>
<dbReference type="InterPro" id="IPR008936">
    <property type="entry name" value="Rho_GTPase_activation_prot"/>
</dbReference>
<reference evidence="5 6" key="1">
    <citation type="submission" date="2019-07" db="EMBL/GenBank/DDBJ databases">
        <authorList>
            <person name="Jastrzebski P J."/>
            <person name="Paukszto L."/>
            <person name="Jastrzebski P J."/>
        </authorList>
    </citation>
    <scope>NUCLEOTIDE SEQUENCE [LARGE SCALE GENOMIC DNA]</scope>
    <source>
        <strain evidence="5 6">WMS-il1</strain>
    </source>
</reference>
<feature type="domain" description="Rho-GAP" evidence="3">
    <location>
        <begin position="1108"/>
        <end position="1414"/>
    </location>
</feature>
<dbReference type="PANTHER" id="PTHR45876:SF8">
    <property type="entry name" value="FI04035P"/>
    <property type="match status" value="1"/>
</dbReference>
<feature type="compositionally biased region" description="Low complexity" evidence="1">
    <location>
        <begin position="310"/>
        <end position="329"/>
    </location>
</feature>
<dbReference type="Gene3D" id="1.25.40.530">
    <property type="entry name" value="MyTH4 domain"/>
    <property type="match status" value="1"/>
</dbReference>
<dbReference type="InterPro" id="IPR036020">
    <property type="entry name" value="WW_dom_sf"/>
</dbReference>
<sequence>MANVIEAKYKNQAQYEWVELLEPTSQKIIYANLESGEIRWDSPPNVRVRPLANEQWWELFDVNTQRHYYHNVRSGKTEWHRPPTGDVIPLSNLQLIKQFANSESGMEKSSSKTNTKTLDIGVMHRHKLGSSTSGVRNSIHMTPQDHRKMSTPVAATPPIVSRHSGSGVGTTASGSVNRPVSHRRRNSQPSRSGLNAGVGGKQSATSGGGGGSSASFQQRSTSVSGGAGGGIDNALVVTANQRVTEWLRSAGSVPEEADEEEEPIHFTHQKPFPSSTSNQGPQARWSTTRDGVSHTAFQPQPPPLITSTGTRHTSMQQRHHQQQQTPPSSLKINTTPYDRRVVSMVPPPPPPPPLHATVLMPPITTTASQESAFTNLLYDMSCNVVPSQLPQSAGANLISEFSGLSLTPRSVPRTNPHAVAVAGTMPRLSSSSVLSPKPEFSQPPPPPKVPAKMLRNGNGTTVLNASAVISSSPDTEITTNSPSANSESYSGDTESEEREPFSKETTALGAVIQPTMTNNDASLYAKEDIFEQHPFRPAAVMPVDEYTFTVPRQPPSHLQQQQAFFQAQQQCLVADPSAVFNDSASNWMGYHLQMSSQLQPSMQNTEGDQAPPTPPPRLASAMNTMQFTRASRNVPMENATWQNFEAAQSSGFLVRNHPFRQPLKQSSYTNPALNTVNCVEDDIPEDAGMTHTSTRSLLSASSSAHESSLAAVAGSSSIPMTTTTTGSAHSATSTTAVGAVPLHPRRSASGGFIGPADAEAISLSSSLSAAGTASTAGGFRTTGSDSIPPIVAMGTTANSANSTAVACSGSTHFALISGPYTWPKNLLRQGQDFNTVMSWTKAAFSKRLLAATDKGLQKHIPENFKLIQSFMGDRSAKLSKPDLASIIVQRALTTPGVRDELYAQLCKQTTGNYNADSLMRGWELICICLFYFPPNKVFRDPLHAYLTTRSEALSVAISTSDSLSSATNNAGTANGAPAGPLRPGPSLAAAAALAAGSDPTGLVSAPITPAFGVPLATDSGGLDPGASDLNASLATNVAESVISSGAQASEFPYGPWVKLSALHFTRAAPRWFMRSVAVGGVRNPSTPPTKEELLHVKDFLLKPGVFGSSLEEMMKIQSCRFPSLRLPWIQIFLTEELLRLNGAKSEGIFRLVNFIFITSVRFQLEKLFEVFRVLEVAPRDPNPIFTIVRPPPRGWSNSQLVFSPDPPPSTSASTRNPILPCPSLTGPFNLPLKPSPIPSRPSEYMLLTPRALWPGDLAGFGENSGGGSGSYLDPHLAAALLKLWLREMATPLVSPSLTPEVFAAAIEAETLEKSVGNGAGSSLSGLEPIEKCCAMVRRLPSINRRVLLYLIKLCQHLALPENSSTSLMDARNLATVIAPNLFRSASNNPSELLNSVQSQTAFVRLLICHLDVDAESALLNAEGSTTVENYEVESSENGLNPSSTRC</sequence>
<dbReference type="InterPro" id="IPR000857">
    <property type="entry name" value="MyTH4_dom"/>
</dbReference>
<evidence type="ECO:0000259" key="4">
    <source>
        <dbReference type="PROSITE" id="PS51016"/>
    </source>
</evidence>
<name>A0A564YXI4_HYMDI</name>
<dbReference type="SUPFAM" id="SSF48350">
    <property type="entry name" value="GTPase activation domain, GAP"/>
    <property type="match status" value="1"/>
</dbReference>
<dbReference type="SUPFAM" id="SSF51045">
    <property type="entry name" value="WW domain"/>
    <property type="match status" value="1"/>
</dbReference>